<dbReference type="EMBL" id="PQIB02000001">
    <property type="protein sequence ID" value="RLN38686.1"/>
    <property type="molecule type" value="Genomic_DNA"/>
</dbReference>
<dbReference type="GO" id="GO:0042910">
    <property type="term" value="F:xenobiotic transmembrane transporter activity"/>
    <property type="evidence" value="ECO:0007669"/>
    <property type="project" value="InterPro"/>
</dbReference>
<reference evidence="4" key="1">
    <citation type="journal article" date="2019" name="Nat. Commun.">
        <title>The genome of broomcorn millet.</title>
        <authorList>
            <person name="Zou C."/>
            <person name="Miki D."/>
            <person name="Li D."/>
            <person name="Tang Q."/>
            <person name="Xiao L."/>
            <person name="Rajput S."/>
            <person name="Deng P."/>
            <person name="Jia W."/>
            <person name="Huang R."/>
            <person name="Zhang M."/>
            <person name="Sun Y."/>
            <person name="Hu J."/>
            <person name="Fu X."/>
            <person name="Schnable P.S."/>
            <person name="Li F."/>
            <person name="Zhang H."/>
            <person name="Feng B."/>
            <person name="Zhu X."/>
            <person name="Liu R."/>
            <person name="Schnable J.C."/>
            <person name="Zhu J.-K."/>
            <person name="Zhang H."/>
        </authorList>
    </citation>
    <scope>NUCLEOTIDE SEQUENCE [LARGE SCALE GENOMIC DNA]</scope>
</reference>
<evidence type="ECO:0000256" key="2">
    <source>
        <dbReference type="SAM" id="MobiDB-lite"/>
    </source>
</evidence>
<dbReference type="InterPro" id="IPR002528">
    <property type="entry name" value="MATE_fam"/>
</dbReference>
<proteinExistence type="inferred from homology"/>
<sequence length="138" mass="14896">MGSSEAPLLLPHTRGKSEEEEEAAARTHDHDHGGKRWWWRRGAASEGWWAEATAEAGRLAALAAPMIAVALLQLTMQLISTVMVGHLGEVPLAGAAIANSLTNVSGFSVLHFDRHAASAPSIDLVRLRIGVQKNKYIR</sequence>
<evidence type="ECO:0000313" key="3">
    <source>
        <dbReference type="EMBL" id="RLN38686.1"/>
    </source>
</evidence>
<keyword evidence="4" id="KW-1185">Reference proteome</keyword>
<dbReference type="OrthoDB" id="2126698at2759"/>
<evidence type="ECO:0008006" key="5">
    <source>
        <dbReference type="Google" id="ProtNLM"/>
    </source>
</evidence>
<comment type="similarity">
    <text evidence="1">Belongs to the multi antimicrobial extrusion (MATE) (TC 2.A.66.1) family.</text>
</comment>
<dbReference type="GO" id="GO:0016020">
    <property type="term" value="C:membrane"/>
    <property type="evidence" value="ECO:0007669"/>
    <property type="project" value="InterPro"/>
</dbReference>
<dbReference type="GO" id="GO:0015297">
    <property type="term" value="F:antiporter activity"/>
    <property type="evidence" value="ECO:0007669"/>
    <property type="project" value="InterPro"/>
</dbReference>
<evidence type="ECO:0000256" key="1">
    <source>
        <dbReference type="ARBA" id="ARBA00010199"/>
    </source>
</evidence>
<protein>
    <recommendedName>
        <fullName evidence="5">Protein DETOXIFICATION</fullName>
    </recommendedName>
</protein>
<feature type="compositionally biased region" description="Basic and acidic residues" evidence="2">
    <location>
        <begin position="23"/>
        <end position="33"/>
    </location>
</feature>
<gene>
    <name evidence="3" type="ORF">C2845_PM01G26540</name>
</gene>
<accession>A0A3L6TGF6</accession>
<dbReference type="STRING" id="4540.A0A3L6TGF6"/>
<comment type="caution">
    <text evidence="3">The sequence shown here is derived from an EMBL/GenBank/DDBJ whole genome shotgun (WGS) entry which is preliminary data.</text>
</comment>
<dbReference type="Proteomes" id="UP000275267">
    <property type="component" value="Unassembled WGS sequence"/>
</dbReference>
<dbReference type="AlphaFoldDB" id="A0A3L6TGF6"/>
<feature type="region of interest" description="Disordered" evidence="2">
    <location>
        <begin position="1"/>
        <end position="33"/>
    </location>
</feature>
<dbReference type="Pfam" id="PF01554">
    <property type="entry name" value="MatE"/>
    <property type="match status" value="1"/>
</dbReference>
<evidence type="ECO:0000313" key="4">
    <source>
        <dbReference type="Proteomes" id="UP000275267"/>
    </source>
</evidence>
<name>A0A3L6TGF6_PANMI</name>
<organism evidence="3 4">
    <name type="scientific">Panicum miliaceum</name>
    <name type="common">Proso millet</name>
    <name type="synonym">Broomcorn millet</name>
    <dbReference type="NCBI Taxonomy" id="4540"/>
    <lineage>
        <taxon>Eukaryota</taxon>
        <taxon>Viridiplantae</taxon>
        <taxon>Streptophyta</taxon>
        <taxon>Embryophyta</taxon>
        <taxon>Tracheophyta</taxon>
        <taxon>Spermatophyta</taxon>
        <taxon>Magnoliopsida</taxon>
        <taxon>Liliopsida</taxon>
        <taxon>Poales</taxon>
        <taxon>Poaceae</taxon>
        <taxon>PACMAD clade</taxon>
        <taxon>Panicoideae</taxon>
        <taxon>Panicodae</taxon>
        <taxon>Paniceae</taxon>
        <taxon>Panicinae</taxon>
        <taxon>Panicum</taxon>
        <taxon>Panicum sect. Panicum</taxon>
    </lineage>
</organism>